<sequence>MSDANFSGLEEKVDELIQLCADMKSENQNLRDRANGWEDERKSLSDKSQLARVRLEKVLRRLKTLEQDG</sequence>
<gene>
    <name evidence="2" type="ORF">COA71_07140</name>
</gene>
<dbReference type="InterPro" id="IPR012662">
    <property type="entry name" value="CHP02449"/>
</dbReference>
<proteinExistence type="predicted"/>
<dbReference type="Proteomes" id="UP000228987">
    <property type="component" value="Unassembled WGS sequence"/>
</dbReference>
<accession>A0A2A5CE95</accession>
<keyword evidence="1" id="KW-0175">Coiled coil</keyword>
<reference evidence="3" key="1">
    <citation type="submission" date="2017-08" db="EMBL/GenBank/DDBJ databases">
        <title>A dynamic microbial community with high functional redundancy inhabits the cold, oxic subseafloor aquifer.</title>
        <authorList>
            <person name="Tully B.J."/>
            <person name="Wheat C.G."/>
            <person name="Glazer B.T."/>
            <person name="Huber J.A."/>
        </authorList>
    </citation>
    <scope>NUCLEOTIDE SEQUENCE [LARGE SCALE GENOMIC DNA]</scope>
</reference>
<feature type="coiled-coil region" evidence="1">
    <location>
        <begin position="6"/>
        <end position="68"/>
    </location>
</feature>
<evidence type="ECO:0000313" key="3">
    <source>
        <dbReference type="Proteomes" id="UP000228987"/>
    </source>
</evidence>
<dbReference type="EMBL" id="NVWI01000004">
    <property type="protein sequence ID" value="PCJ41780.1"/>
    <property type="molecule type" value="Genomic_DNA"/>
</dbReference>
<name>A0A2A5CE95_9GAMM</name>
<evidence type="ECO:0000313" key="2">
    <source>
        <dbReference type="EMBL" id="PCJ41780.1"/>
    </source>
</evidence>
<comment type="caution">
    <text evidence="2">The sequence shown here is derived from an EMBL/GenBank/DDBJ whole genome shotgun (WGS) entry which is preliminary data.</text>
</comment>
<protein>
    <submittedName>
        <fullName evidence="2">TIGR02449 family protein</fullName>
    </submittedName>
</protein>
<evidence type="ECO:0000256" key="1">
    <source>
        <dbReference type="SAM" id="Coils"/>
    </source>
</evidence>
<dbReference type="NCBIfam" id="TIGR02449">
    <property type="entry name" value="TIGR02449 family protein"/>
    <property type="match status" value="1"/>
</dbReference>
<dbReference type="AlphaFoldDB" id="A0A2A5CE95"/>
<organism evidence="2 3">
    <name type="scientific">SAR86 cluster bacterium</name>
    <dbReference type="NCBI Taxonomy" id="2030880"/>
    <lineage>
        <taxon>Bacteria</taxon>
        <taxon>Pseudomonadati</taxon>
        <taxon>Pseudomonadota</taxon>
        <taxon>Gammaproteobacteria</taxon>
        <taxon>SAR86 cluster</taxon>
    </lineage>
</organism>